<accession>A0A0S4JS64</accession>
<sequence length="133" mass="14016">LPIVPDSFPPLVTPPAPDVPRHECSSVKIASTLTVMPKNTLDALLALTKNWQGAKATSVKTGDQIPNARRLSIQAIFSAAGAIATLMRANPAVKAQLATSPDRALTIGVQASVQLRDYVAQQSEKQHDVLLGG</sequence>
<protein>
    <submittedName>
        <fullName evidence="1">Uncharacterized protein</fullName>
    </submittedName>
</protein>
<keyword evidence="2" id="KW-1185">Reference proteome</keyword>
<feature type="non-terminal residue" evidence="1">
    <location>
        <position position="133"/>
    </location>
</feature>
<proteinExistence type="predicted"/>
<dbReference type="EMBL" id="CYKH01002238">
    <property type="protein sequence ID" value="CUG94340.1"/>
    <property type="molecule type" value="Genomic_DNA"/>
</dbReference>
<organism evidence="1 2">
    <name type="scientific">Bodo saltans</name>
    <name type="common">Flagellated protozoan</name>
    <dbReference type="NCBI Taxonomy" id="75058"/>
    <lineage>
        <taxon>Eukaryota</taxon>
        <taxon>Discoba</taxon>
        <taxon>Euglenozoa</taxon>
        <taxon>Kinetoplastea</taxon>
        <taxon>Metakinetoplastina</taxon>
        <taxon>Eubodonida</taxon>
        <taxon>Bodonidae</taxon>
        <taxon>Bodo</taxon>
    </lineage>
</organism>
<dbReference type="AlphaFoldDB" id="A0A0S4JS64"/>
<gene>
    <name evidence="1" type="ORF">BSAL_47695</name>
</gene>
<evidence type="ECO:0000313" key="2">
    <source>
        <dbReference type="Proteomes" id="UP000051952"/>
    </source>
</evidence>
<dbReference type="VEuPathDB" id="TriTrypDB:BSAL_47695"/>
<dbReference type="Proteomes" id="UP000051952">
    <property type="component" value="Unassembled WGS sequence"/>
</dbReference>
<reference evidence="2" key="1">
    <citation type="submission" date="2015-09" db="EMBL/GenBank/DDBJ databases">
        <authorList>
            <consortium name="Pathogen Informatics"/>
        </authorList>
    </citation>
    <scope>NUCLEOTIDE SEQUENCE [LARGE SCALE GENOMIC DNA]</scope>
    <source>
        <strain evidence="2">Lake Konstanz</strain>
    </source>
</reference>
<feature type="non-terminal residue" evidence="1">
    <location>
        <position position="1"/>
    </location>
</feature>
<name>A0A0S4JS64_BODSA</name>
<evidence type="ECO:0000313" key="1">
    <source>
        <dbReference type="EMBL" id="CUG94340.1"/>
    </source>
</evidence>